<evidence type="ECO:0000313" key="4">
    <source>
        <dbReference type="EMBL" id="MDT3766613.1"/>
    </source>
</evidence>
<evidence type="ECO:0000259" key="2">
    <source>
        <dbReference type="Pfam" id="PF01408"/>
    </source>
</evidence>
<proteinExistence type="inferred from homology"/>
<comment type="similarity">
    <text evidence="1">Belongs to the Gfo/Idh/MocA family.</text>
</comment>
<dbReference type="InterPro" id="IPR051317">
    <property type="entry name" value="Gfo/Idh/MocA_oxidoreduct"/>
</dbReference>
<accession>A0ABU3I8A4</accession>
<evidence type="ECO:0000256" key="1">
    <source>
        <dbReference type="ARBA" id="ARBA00010928"/>
    </source>
</evidence>
<evidence type="ECO:0000259" key="3">
    <source>
        <dbReference type="Pfam" id="PF02894"/>
    </source>
</evidence>
<protein>
    <submittedName>
        <fullName evidence="4">Gfo/Idh/MocA family oxidoreductase</fullName>
    </submittedName>
</protein>
<dbReference type="InterPro" id="IPR004104">
    <property type="entry name" value="Gfo/Idh/MocA-like_OxRdtase_C"/>
</dbReference>
<reference evidence="4 5" key="1">
    <citation type="submission" date="2023-06" db="EMBL/GenBank/DDBJ databases">
        <title>Draft genome sequence of Gleimia hominis type strain CCUG 57540T.</title>
        <authorList>
            <person name="Salva-Serra F."/>
            <person name="Cardew S."/>
            <person name="Jensie Markopoulos S."/>
            <person name="Ohlen M."/>
            <person name="Inganas E."/>
            <person name="Svensson-Stadler L."/>
            <person name="Moore E.R.B."/>
        </authorList>
    </citation>
    <scope>NUCLEOTIDE SEQUENCE [LARGE SCALE GENOMIC DNA]</scope>
    <source>
        <strain evidence="4 5">CCUG 57540</strain>
    </source>
</reference>
<dbReference type="InterPro" id="IPR000683">
    <property type="entry name" value="Gfo/Idh/MocA-like_OxRdtase_N"/>
</dbReference>
<evidence type="ECO:0000313" key="5">
    <source>
        <dbReference type="Proteomes" id="UP001247542"/>
    </source>
</evidence>
<name>A0ABU3I8A4_9ACTO</name>
<feature type="domain" description="Gfo/Idh/MocA-like oxidoreductase N-terminal" evidence="2">
    <location>
        <begin position="7"/>
        <end position="126"/>
    </location>
</feature>
<dbReference type="Pfam" id="PF02894">
    <property type="entry name" value="GFO_IDH_MocA_C"/>
    <property type="match status" value="1"/>
</dbReference>
<dbReference type="Gene3D" id="3.30.360.10">
    <property type="entry name" value="Dihydrodipicolinate Reductase, domain 2"/>
    <property type="match status" value="1"/>
</dbReference>
<feature type="domain" description="Gfo/Idh/MocA-like oxidoreductase C-terminal" evidence="3">
    <location>
        <begin position="140"/>
        <end position="372"/>
    </location>
</feature>
<dbReference type="InterPro" id="IPR036291">
    <property type="entry name" value="NAD(P)-bd_dom_sf"/>
</dbReference>
<dbReference type="EMBL" id="JASXSX010000001">
    <property type="protein sequence ID" value="MDT3766613.1"/>
    <property type="molecule type" value="Genomic_DNA"/>
</dbReference>
<dbReference type="SUPFAM" id="SSF55347">
    <property type="entry name" value="Glyceraldehyde-3-phosphate dehydrogenase-like, C-terminal domain"/>
    <property type="match status" value="1"/>
</dbReference>
<dbReference type="SUPFAM" id="SSF51735">
    <property type="entry name" value="NAD(P)-binding Rossmann-fold domains"/>
    <property type="match status" value="1"/>
</dbReference>
<dbReference type="Gene3D" id="3.40.50.720">
    <property type="entry name" value="NAD(P)-binding Rossmann-like Domain"/>
    <property type="match status" value="1"/>
</dbReference>
<gene>
    <name evidence="4" type="ORF">QS713_00810</name>
</gene>
<dbReference type="Proteomes" id="UP001247542">
    <property type="component" value="Unassembled WGS sequence"/>
</dbReference>
<organism evidence="4 5">
    <name type="scientific">Gleimia hominis</name>
    <dbReference type="NCBI Taxonomy" id="595468"/>
    <lineage>
        <taxon>Bacteria</taxon>
        <taxon>Bacillati</taxon>
        <taxon>Actinomycetota</taxon>
        <taxon>Actinomycetes</taxon>
        <taxon>Actinomycetales</taxon>
        <taxon>Actinomycetaceae</taxon>
        <taxon>Gleimia</taxon>
    </lineage>
</organism>
<keyword evidence="5" id="KW-1185">Reference proteome</keyword>
<sequence length="397" mass="44449">MGSQRRLRVAVIGAGARSSFALEVERAELNAQIVLVCDPHPLAKQRVRQQLGRDIPVVKTIAEVVDADIDCAFVLTPDYTHADISIALLEAGVAVYLEKPMAISVEDATRILEVAYRTRTRLYVGHNMRHMAVVRAMRDVVTSGVIGDIKAIWCRHFVGNGGDYYFKDWHADRSKSNSLLLQKGAHDIDVMHWLGGSYTKAVTAMGQQSLYSQIEDRADRSDQLMGEFFSLENWPPLSQKGLNEIVDVEDLYTVNMRFNNDVLASYVQCHYTPDYWRNYTVIGTAGRLENFGDSDGGVVKVWTQRTTYSAKADLEIPIVGDERGHNDADRKIIAEFINFIRGRASIDANPINAWNAVAVGDLATQSLRNNSELKTVPELPEKLLQYYANNQAISPMR</sequence>
<dbReference type="PANTHER" id="PTHR43708">
    <property type="entry name" value="CONSERVED EXPRESSED OXIDOREDUCTASE (EUROFUNG)"/>
    <property type="match status" value="1"/>
</dbReference>
<dbReference type="PANTHER" id="PTHR43708:SF8">
    <property type="entry name" value="OXIDOREDUCTASE"/>
    <property type="match status" value="1"/>
</dbReference>
<dbReference type="Pfam" id="PF01408">
    <property type="entry name" value="GFO_IDH_MocA"/>
    <property type="match status" value="1"/>
</dbReference>
<comment type="caution">
    <text evidence="4">The sequence shown here is derived from an EMBL/GenBank/DDBJ whole genome shotgun (WGS) entry which is preliminary data.</text>
</comment>